<evidence type="ECO:0000256" key="2">
    <source>
        <dbReference type="ARBA" id="ARBA00004367"/>
    </source>
</evidence>
<evidence type="ECO:0000256" key="4">
    <source>
        <dbReference type="ARBA" id="ARBA00006914"/>
    </source>
</evidence>
<keyword evidence="20" id="KW-1015">Disulfide bond</keyword>
<dbReference type="Pfam" id="PF04212">
    <property type="entry name" value="MIT"/>
    <property type="match status" value="1"/>
</dbReference>
<dbReference type="EC" id="3.6.4.6" evidence="6"/>
<keyword evidence="17" id="KW-0249">Electron transport</keyword>
<evidence type="ECO:0000256" key="12">
    <source>
        <dbReference type="ARBA" id="ARBA00022801"/>
    </source>
</evidence>
<dbReference type="FunFam" id="3.40.50.300:FF:000043">
    <property type="entry name" value="Vacuolar protein sorting-associated protein 4"/>
    <property type="match status" value="1"/>
</dbReference>
<dbReference type="Gene3D" id="3.40.50.300">
    <property type="entry name" value="P-loop containing nucleotide triphosphate hydrolases"/>
    <property type="match status" value="1"/>
</dbReference>
<dbReference type="InterPro" id="IPR027417">
    <property type="entry name" value="P-loop_NTPase"/>
</dbReference>
<sequence length="744" mass="83878">MPIFLLKIFQSQIPEEWECGKSIGDVDFSNNNFGSSQNVIGSPFIKCDYTTKDFCIIDDESSLSDGVYVNLLKNPERYTGYDGEAAHKVWSSIYNENCFNSHFSTASMPNLFDRNEDTTQCIEARFADVDCFVNRVGLYPERVENMYFLYAVITRALTKLIPYLKTYNFCTINNGKSDETNAESCPTTFNETLLFNSMNSQELKNEFKEHFRNVSRIMDCVTCEKCKLWGKIQTSGLGTALKVLFSYGEKLHGIALTRGELVALFNTFHKVSESINAKNIFDNMLHEKANKQWILAEIAAEKKLLDSVKKAIEIVRKATEEDAKGNFEEAYKLYQNSLEYFLTAMKYEKNEKVKESVRKKFTEYLDRAEKLKEYLQKTNKKKAIPNGLSNEGKNKGESESEDEVDEDKKKEDAETKKMRGALSGAILSEKPNVHWNDIAGLEGAKEALKEAVILPIKFPHLFTGKRTPWRGILLYGPPGTGKSYLAKAVATEANSTFFSVSSSDLVSKWMGESERLVKQLFAMAREQKPAIIFIDEVDSLCGARGEGDSEASRRIKTEFLVQMQGVGHDMTGVLVLGATNIPWQLDPAVRRRFERRIYIPLPEVNARSTMFRLNIGSTPCQLSQNDFKILGERTKGYSGSDIAVVVRDALMEPVRKVQLATHFKQVQGPDRKDPSKIKTYLIPCSPGDAGAIEKTWMDVGAEELMEPPLVVSDFAKAVQNSKSSVNDDDVAAYTKWTEEFGQEG</sequence>
<dbReference type="InterPro" id="IPR045253">
    <property type="entry name" value="VPS4_MIT"/>
</dbReference>
<dbReference type="AlphaFoldDB" id="A0AAD5TZ00"/>
<evidence type="ECO:0000256" key="17">
    <source>
        <dbReference type="ARBA" id="ARBA00022982"/>
    </source>
</evidence>
<dbReference type="EMBL" id="JADGJW010000471">
    <property type="protein sequence ID" value="KAJ3216566.1"/>
    <property type="molecule type" value="Genomic_DNA"/>
</dbReference>
<keyword evidence="11" id="KW-0967">Endosome</keyword>
<comment type="similarity">
    <text evidence="4">Belongs to the AAA ATPase family.</text>
</comment>
<dbReference type="GO" id="GO:0005524">
    <property type="term" value="F:ATP binding"/>
    <property type="evidence" value="ECO:0007669"/>
    <property type="project" value="UniProtKB-KW"/>
</dbReference>
<dbReference type="GO" id="GO:0005789">
    <property type="term" value="C:endoplasmic reticulum membrane"/>
    <property type="evidence" value="ECO:0007669"/>
    <property type="project" value="UniProtKB-SubCell"/>
</dbReference>
<dbReference type="InterPro" id="IPR015415">
    <property type="entry name" value="Spast_Vps4_C"/>
</dbReference>
<dbReference type="Pfam" id="PF00004">
    <property type="entry name" value="AAA"/>
    <property type="match status" value="1"/>
</dbReference>
<dbReference type="GO" id="GO:0016887">
    <property type="term" value="F:ATP hydrolysis activity"/>
    <property type="evidence" value="ECO:0007669"/>
    <property type="project" value="InterPro"/>
</dbReference>
<dbReference type="SMART" id="SM00382">
    <property type="entry name" value="AAA"/>
    <property type="match status" value="1"/>
</dbReference>
<organism evidence="27 28">
    <name type="scientific">Clydaea vesicula</name>
    <dbReference type="NCBI Taxonomy" id="447962"/>
    <lineage>
        <taxon>Eukaryota</taxon>
        <taxon>Fungi</taxon>
        <taxon>Fungi incertae sedis</taxon>
        <taxon>Chytridiomycota</taxon>
        <taxon>Chytridiomycota incertae sedis</taxon>
        <taxon>Chytridiomycetes</taxon>
        <taxon>Lobulomycetales</taxon>
        <taxon>Lobulomycetaceae</taxon>
        <taxon>Clydaea</taxon>
    </lineage>
</organism>
<proteinExistence type="inferred from homology"/>
<dbReference type="GO" id="GO:0007033">
    <property type="term" value="P:vacuole organization"/>
    <property type="evidence" value="ECO:0007669"/>
    <property type="project" value="TreeGrafter"/>
</dbReference>
<dbReference type="InterPro" id="IPR003960">
    <property type="entry name" value="ATPase_AAA_CS"/>
</dbReference>
<evidence type="ECO:0000256" key="7">
    <source>
        <dbReference type="ARBA" id="ARBA00022448"/>
    </source>
</evidence>
<dbReference type="GO" id="GO:0016972">
    <property type="term" value="F:thiol oxidase activity"/>
    <property type="evidence" value="ECO:0007669"/>
    <property type="project" value="InterPro"/>
</dbReference>
<dbReference type="PROSITE" id="PS00674">
    <property type="entry name" value="AAA"/>
    <property type="match status" value="1"/>
</dbReference>
<evidence type="ECO:0000256" key="8">
    <source>
        <dbReference type="ARBA" id="ARBA00022630"/>
    </source>
</evidence>
<keyword evidence="15" id="KW-0067">ATP-binding</keyword>
<dbReference type="GO" id="GO:0045324">
    <property type="term" value="P:late endosome to vacuole transport"/>
    <property type="evidence" value="ECO:0007669"/>
    <property type="project" value="UniProtKB-ARBA"/>
</dbReference>
<dbReference type="InterPro" id="IPR007266">
    <property type="entry name" value="Ero1"/>
</dbReference>
<keyword evidence="12" id="KW-0378">Hydrolase</keyword>
<evidence type="ECO:0000256" key="23">
    <source>
        <dbReference type="ARBA" id="ARBA00048883"/>
    </source>
</evidence>
<keyword evidence="9" id="KW-0732">Signal</keyword>
<protein>
    <recommendedName>
        <fullName evidence="6">vesicle-fusing ATPase</fullName>
        <ecNumber evidence="6">3.6.4.6</ecNumber>
    </recommendedName>
</protein>
<dbReference type="FunFam" id="1.20.58.80:FF:000004">
    <property type="entry name" value="Vacuolar protein sorting-associated protein 4"/>
    <property type="match status" value="1"/>
</dbReference>
<keyword evidence="22" id="KW-0676">Redox-active center</keyword>
<dbReference type="Gene3D" id="1.10.8.60">
    <property type="match status" value="1"/>
</dbReference>
<dbReference type="InterPro" id="IPR036181">
    <property type="entry name" value="MIT_dom_sf"/>
</dbReference>
<dbReference type="InterPro" id="IPR003959">
    <property type="entry name" value="ATPase_AAA_core"/>
</dbReference>
<keyword evidence="7" id="KW-0813">Transport</keyword>
<evidence type="ECO:0000256" key="9">
    <source>
        <dbReference type="ARBA" id="ARBA00022729"/>
    </source>
</evidence>
<keyword evidence="14" id="KW-0274">FAD</keyword>
<keyword evidence="28" id="KW-1185">Reference proteome</keyword>
<evidence type="ECO:0000256" key="3">
    <source>
        <dbReference type="ARBA" id="ARBA00004481"/>
    </source>
</evidence>
<keyword evidence="8" id="KW-0285">Flavoprotein</keyword>
<evidence type="ECO:0000256" key="14">
    <source>
        <dbReference type="ARBA" id="ARBA00022827"/>
    </source>
</evidence>
<evidence type="ECO:0000256" key="5">
    <source>
        <dbReference type="ARBA" id="ARBA00008277"/>
    </source>
</evidence>
<dbReference type="InterPro" id="IPR041569">
    <property type="entry name" value="AAA_lid_3"/>
</dbReference>
<evidence type="ECO:0000256" key="11">
    <source>
        <dbReference type="ARBA" id="ARBA00022753"/>
    </source>
</evidence>
<comment type="catalytic activity">
    <reaction evidence="23">
        <text>ATP + H2O = ADP + phosphate + H(+)</text>
        <dbReference type="Rhea" id="RHEA:13065"/>
        <dbReference type="ChEBI" id="CHEBI:15377"/>
        <dbReference type="ChEBI" id="CHEBI:15378"/>
        <dbReference type="ChEBI" id="CHEBI:30616"/>
        <dbReference type="ChEBI" id="CHEBI:43474"/>
        <dbReference type="ChEBI" id="CHEBI:456216"/>
        <dbReference type="EC" id="3.6.4.6"/>
    </reaction>
</comment>
<feature type="region of interest" description="Disordered" evidence="24">
    <location>
        <begin position="382"/>
        <end position="416"/>
    </location>
</feature>
<dbReference type="GO" id="GO:0016197">
    <property type="term" value="P:endosomal transport"/>
    <property type="evidence" value="ECO:0007669"/>
    <property type="project" value="TreeGrafter"/>
</dbReference>
<keyword evidence="21" id="KW-0325">Glycoprotein</keyword>
<dbReference type="GO" id="GO:0034975">
    <property type="term" value="P:protein folding in endoplasmic reticulum"/>
    <property type="evidence" value="ECO:0007669"/>
    <property type="project" value="InterPro"/>
</dbReference>
<comment type="similarity">
    <text evidence="5">Belongs to the EROs family.</text>
</comment>
<evidence type="ECO:0000256" key="16">
    <source>
        <dbReference type="ARBA" id="ARBA00022927"/>
    </source>
</evidence>
<comment type="caution">
    <text evidence="27">The sequence shown here is derived from an EMBL/GenBank/DDBJ whole genome shotgun (WGS) entry which is preliminary data.</text>
</comment>
<dbReference type="CDD" id="cd19521">
    <property type="entry name" value="RecA-like_VPS4"/>
    <property type="match status" value="1"/>
</dbReference>
<keyword evidence="10" id="KW-0547">Nucleotide-binding</keyword>
<evidence type="ECO:0000256" key="20">
    <source>
        <dbReference type="ARBA" id="ARBA00023157"/>
    </source>
</evidence>
<dbReference type="GO" id="GO:0010008">
    <property type="term" value="C:endosome membrane"/>
    <property type="evidence" value="ECO:0007669"/>
    <property type="project" value="UniProtKB-SubCell"/>
</dbReference>
<evidence type="ECO:0000313" key="28">
    <source>
        <dbReference type="Proteomes" id="UP001211065"/>
    </source>
</evidence>
<gene>
    <name evidence="27" type="primary">VPS4</name>
    <name evidence="27" type="ORF">HK099_005823</name>
</gene>
<feature type="domain" description="AAA+ ATPase" evidence="25">
    <location>
        <begin position="468"/>
        <end position="603"/>
    </location>
</feature>
<dbReference type="PANTHER" id="PTHR23074">
    <property type="entry name" value="AAA DOMAIN-CONTAINING"/>
    <property type="match status" value="1"/>
</dbReference>
<reference evidence="27" key="1">
    <citation type="submission" date="2020-05" db="EMBL/GenBank/DDBJ databases">
        <title>Phylogenomic resolution of chytrid fungi.</title>
        <authorList>
            <person name="Stajich J.E."/>
            <person name="Amses K."/>
            <person name="Simmons R."/>
            <person name="Seto K."/>
            <person name="Myers J."/>
            <person name="Bonds A."/>
            <person name="Quandt C.A."/>
            <person name="Barry K."/>
            <person name="Liu P."/>
            <person name="Grigoriev I."/>
            <person name="Longcore J.E."/>
            <person name="James T.Y."/>
        </authorList>
    </citation>
    <scope>NUCLEOTIDE SEQUENCE</scope>
    <source>
        <strain evidence="27">JEL0476</strain>
    </source>
</reference>
<dbReference type="SUPFAM" id="SSF116846">
    <property type="entry name" value="MIT domain"/>
    <property type="match status" value="1"/>
</dbReference>
<dbReference type="Proteomes" id="UP001211065">
    <property type="component" value="Unassembled WGS sequence"/>
</dbReference>
<dbReference type="Pfam" id="PF17862">
    <property type="entry name" value="AAA_lid_3"/>
    <property type="match status" value="1"/>
</dbReference>
<evidence type="ECO:0000313" key="27">
    <source>
        <dbReference type="EMBL" id="KAJ3216566.1"/>
    </source>
</evidence>
<dbReference type="SUPFAM" id="SSF52540">
    <property type="entry name" value="P-loop containing nucleoside triphosphate hydrolases"/>
    <property type="match status" value="1"/>
</dbReference>
<dbReference type="InterPro" id="IPR007330">
    <property type="entry name" value="MIT_dom"/>
</dbReference>
<comment type="cofactor">
    <cofactor evidence="1">
        <name>FAD</name>
        <dbReference type="ChEBI" id="CHEBI:57692"/>
    </cofactor>
</comment>
<dbReference type="Pfam" id="PF04137">
    <property type="entry name" value="ERO1"/>
    <property type="match status" value="2"/>
</dbReference>
<evidence type="ECO:0000256" key="10">
    <source>
        <dbReference type="ARBA" id="ARBA00022741"/>
    </source>
</evidence>
<keyword evidence="18" id="KW-0560">Oxidoreductase</keyword>
<dbReference type="GO" id="GO:0071949">
    <property type="term" value="F:FAD binding"/>
    <property type="evidence" value="ECO:0007669"/>
    <property type="project" value="InterPro"/>
</dbReference>
<keyword evidence="16" id="KW-0653">Protein transport</keyword>
<dbReference type="InterPro" id="IPR050304">
    <property type="entry name" value="MT-severing_AAA_ATPase"/>
</dbReference>
<dbReference type="InterPro" id="IPR003593">
    <property type="entry name" value="AAA+_ATPase"/>
</dbReference>
<evidence type="ECO:0000259" key="25">
    <source>
        <dbReference type="SMART" id="SM00382"/>
    </source>
</evidence>
<evidence type="ECO:0000256" key="19">
    <source>
        <dbReference type="ARBA" id="ARBA00023136"/>
    </source>
</evidence>
<dbReference type="Gene3D" id="1.20.58.80">
    <property type="entry name" value="Phosphotransferase system, lactose/cellobiose-type IIA subunit"/>
    <property type="match status" value="1"/>
</dbReference>
<dbReference type="InterPro" id="IPR037192">
    <property type="entry name" value="ERO1-like_sf"/>
</dbReference>
<evidence type="ECO:0000256" key="22">
    <source>
        <dbReference type="ARBA" id="ARBA00023284"/>
    </source>
</evidence>
<evidence type="ECO:0000256" key="18">
    <source>
        <dbReference type="ARBA" id="ARBA00023002"/>
    </source>
</evidence>
<evidence type="ECO:0000256" key="6">
    <source>
        <dbReference type="ARBA" id="ARBA00012674"/>
    </source>
</evidence>
<dbReference type="CDD" id="cd02678">
    <property type="entry name" value="MIT_VPS4"/>
    <property type="match status" value="1"/>
</dbReference>
<evidence type="ECO:0000256" key="1">
    <source>
        <dbReference type="ARBA" id="ARBA00001974"/>
    </source>
</evidence>
<dbReference type="Pfam" id="PF09336">
    <property type="entry name" value="Vps4_C"/>
    <property type="match status" value="1"/>
</dbReference>
<accession>A0AAD5TZ00</accession>
<evidence type="ECO:0000256" key="13">
    <source>
        <dbReference type="ARBA" id="ARBA00022824"/>
    </source>
</evidence>
<evidence type="ECO:0000256" key="21">
    <source>
        <dbReference type="ARBA" id="ARBA00023180"/>
    </source>
</evidence>
<dbReference type="GO" id="GO:0015035">
    <property type="term" value="F:protein-disulfide reductase activity"/>
    <property type="evidence" value="ECO:0007669"/>
    <property type="project" value="InterPro"/>
</dbReference>
<dbReference type="FunFam" id="1.10.8.60:FF:000015">
    <property type="entry name" value="vacuolar protein sorting-associated protein 4A"/>
    <property type="match status" value="1"/>
</dbReference>
<dbReference type="GO" id="GO:0015031">
    <property type="term" value="P:protein transport"/>
    <property type="evidence" value="ECO:0007669"/>
    <property type="project" value="UniProtKB-KW"/>
</dbReference>
<comment type="subcellular location">
    <subcellularLocation>
        <location evidence="2">Endoplasmic reticulum membrane</location>
        <topology evidence="2">Peripheral membrane protein</topology>
        <orientation evidence="2">Lumenal side</orientation>
    </subcellularLocation>
    <subcellularLocation>
        <location evidence="3">Endosome membrane</location>
        <topology evidence="3">Peripheral membrane protein</topology>
    </subcellularLocation>
</comment>
<evidence type="ECO:0000256" key="15">
    <source>
        <dbReference type="ARBA" id="ARBA00022840"/>
    </source>
</evidence>
<dbReference type="PANTHER" id="PTHR23074:SF83">
    <property type="entry name" value="VACUOLAR PROTEIN SORTING-ASSOCIATED PROTEIN 4A"/>
    <property type="match status" value="1"/>
</dbReference>
<feature type="domain" description="MIT" evidence="26">
    <location>
        <begin position="304"/>
        <end position="381"/>
    </location>
</feature>
<evidence type="ECO:0000256" key="24">
    <source>
        <dbReference type="SAM" id="MobiDB-lite"/>
    </source>
</evidence>
<dbReference type="SUPFAM" id="SSF110019">
    <property type="entry name" value="ERO1-like"/>
    <property type="match status" value="1"/>
</dbReference>
<dbReference type="SMART" id="SM00745">
    <property type="entry name" value="MIT"/>
    <property type="match status" value="1"/>
</dbReference>
<keyword evidence="19" id="KW-0472">Membrane</keyword>
<feature type="compositionally biased region" description="Basic and acidic residues" evidence="24">
    <location>
        <begin position="406"/>
        <end position="416"/>
    </location>
</feature>
<keyword evidence="13" id="KW-0256">Endoplasmic reticulum</keyword>
<name>A0AAD5TZ00_9FUNG</name>
<evidence type="ECO:0000259" key="26">
    <source>
        <dbReference type="SMART" id="SM00745"/>
    </source>
</evidence>